<keyword evidence="2" id="KW-1185">Reference proteome</keyword>
<name>A0A7K0DAI5_9NOCA</name>
<gene>
    <name evidence="1" type="ORF">NRB20_58100</name>
</gene>
<reference evidence="1 2" key="1">
    <citation type="submission" date="2019-10" db="EMBL/GenBank/DDBJ databases">
        <title>Nocardia macrotermitis sp. nov. and Nocardia aurantia sp. nov., isolated from the gut of fungus growing-termite Macrotermes natalensis.</title>
        <authorList>
            <person name="Benndorf R."/>
            <person name="Schwitalla J."/>
            <person name="Martin K."/>
            <person name="De Beer W."/>
            <person name="Kaster A.-K."/>
            <person name="Vollmers J."/>
            <person name="Poulsen M."/>
            <person name="Beemelmanns C."/>
        </authorList>
    </citation>
    <scope>NUCLEOTIDE SEQUENCE [LARGE SCALE GENOMIC DNA]</scope>
    <source>
        <strain evidence="1 2">RB20</strain>
    </source>
</reference>
<dbReference type="SUPFAM" id="SSF48452">
    <property type="entry name" value="TPR-like"/>
    <property type="match status" value="1"/>
</dbReference>
<sequence>MDWFSPIRLAGFKGNTLMTAGRGREARETLEQVLADLPDESIKQRTVYLADIAAAAVLEQDPELACRYLEEALDLLGRNWYATAMDRVKEVRQSLREWDSLPAVRSLDDRLYDWHTTVNSLIG</sequence>
<evidence type="ECO:0000313" key="2">
    <source>
        <dbReference type="Proteomes" id="UP000438448"/>
    </source>
</evidence>
<protein>
    <recommendedName>
        <fullName evidence="3">Tetratricopeptide repeat protein</fullName>
    </recommendedName>
</protein>
<proteinExistence type="predicted"/>
<dbReference type="Proteomes" id="UP000438448">
    <property type="component" value="Unassembled WGS sequence"/>
</dbReference>
<dbReference type="EMBL" id="WEGK01000014">
    <property type="protein sequence ID" value="MQY22688.1"/>
    <property type="molecule type" value="Genomic_DNA"/>
</dbReference>
<comment type="caution">
    <text evidence="1">The sequence shown here is derived from an EMBL/GenBank/DDBJ whole genome shotgun (WGS) entry which is preliminary data.</text>
</comment>
<accession>A0A7K0DAI5</accession>
<organism evidence="1 2">
    <name type="scientific">Nocardia macrotermitis</name>
    <dbReference type="NCBI Taxonomy" id="2585198"/>
    <lineage>
        <taxon>Bacteria</taxon>
        <taxon>Bacillati</taxon>
        <taxon>Actinomycetota</taxon>
        <taxon>Actinomycetes</taxon>
        <taxon>Mycobacteriales</taxon>
        <taxon>Nocardiaceae</taxon>
        <taxon>Nocardia</taxon>
    </lineage>
</organism>
<dbReference type="InterPro" id="IPR011990">
    <property type="entry name" value="TPR-like_helical_dom_sf"/>
</dbReference>
<dbReference type="AlphaFoldDB" id="A0A7K0DAI5"/>
<evidence type="ECO:0000313" key="1">
    <source>
        <dbReference type="EMBL" id="MQY22688.1"/>
    </source>
</evidence>
<evidence type="ECO:0008006" key="3">
    <source>
        <dbReference type="Google" id="ProtNLM"/>
    </source>
</evidence>
<dbReference type="Gene3D" id="1.25.40.10">
    <property type="entry name" value="Tetratricopeptide repeat domain"/>
    <property type="match status" value="1"/>
</dbReference>